<dbReference type="STRING" id="82801.SAMN04488506_1223"/>
<protein>
    <submittedName>
        <fullName evidence="1">Uncharacterized protein</fullName>
    </submittedName>
</protein>
<dbReference type="AlphaFoldDB" id="A0A1I5X6J1"/>
<organism evidence="1 2">
    <name type="scientific">Desemzia incerta</name>
    <dbReference type="NCBI Taxonomy" id="82801"/>
    <lineage>
        <taxon>Bacteria</taxon>
        <taxon>Bacillati</taxon>
        <taxon>Bacillota</taxon>
        <taxon>Bacilli</taxon>
        <taxon>Lactobacillales</taxon>
        <taxon>Carnobacteriaceae</taxon>
        <taxon>Desemzia</taxon>
    </lineage>
</organism>
<name>A0A1I5X6J1_9LACT</name>
<evidence type="ECO:0000313" key="1">
    <source>
        <dbReference type="EMBL" id="SFQ27570.1"/>
    </source>
</evidence>
<keyword evidence="2" id="KW-1185">Reference proteome</keyword>
<evidence type="ECO:0000313" key="2">
    <source>
        <dbReference type="Proteomes" id="UP000199136"/>
    </source>
</evidence>
<reference evidence="1 2" key="1">
    <citation type="submission" date="2016-10" db="EMBL/GenBank/DDBJ databases">
        <authorList>
            <person name="de Groot N.N."/>
        </authorList>
    </citation>
    <scope>NUCLEOTIDE SEQUENCE [LARGE SCALE GENOMIC DNA]</scope>
    <source>
        <strain evidence="1 2">DSM 20581</strain>
    </source>
</reference>
<sequence>MISEEQQYTSDNSQQKHYFYVIIGQHETVRLNVDNRDVIVNADGILDCPFDTVLRKNQYTFEDLNTFLAREIQFIEVTGDKEEILQSIPLDMNL</sequence>
<accession>A0A1I5X6J1</accession>
<gene>
    <name evidence="1" type="ORF">SAMN04488506_1223</name>
</gene>
<proteinExistence type="predicted"/>
<dbReference type="Proteomes" id="UP000199136">
    <property type="component" value="Unassembled WGS sequence"/>
</dbReference>
<dbReference type="EMBL" id="FOXW01000004">
    <property type="protein sequence ID" value="SFQ27570.1"/>
    <property type="molecule type" value="Genomic_DNA"/>
</dbReference>